<dbReference type="Proteomes" id="UP000285258">
    <property type="component" value="Unassembled WGS sequence"/>
</dbReference>
<reference evidence="3" key="1">
    <citation type="submission" date="2018-05" db="EMBL/GenBank/DDBJ databases">
        <title>Genome Sequencing of selected type strains of the family Eggerthellaceae.</title>
        <authorList>
            <person name="Danylec N."/>
            <person name="Stoll D.A."/>
            <person name="Doetsch A."/>
            <person name="Huch M."/>
        </authorList>
    </citation>
    <scope>NUCLEOTIDE SEQUENCE [LARGE SCALE GENOMIC DNA]</scope>
    <source>
        <strain evidence="3">DSM 27213</strain>
    </source>
</reference>
<dbReference type="EMBL" id="WKZA01000015">
    <property type="protein sequence ID" value="MSA94444.1"/>
    <property type="molecule type" value="Genomic_DNA"/>
</dbReference>
<organism evidence="2 3">
    <name type="scientific">Gordonibacter urolithinfaciens</name>
    <dbReference type="NCBI Taxonomy" id="1335613"/>
    <lineage>
        <taxon>Bacteria</taxon>
        <taxon>Bacillati</taxon>
        <taxon>Actinomycetota</taxon>
        <taxon>Coriobacteriia</taxon>
        <taxon>Eggerthellales</taxon>
        <taxon>Eggerthellaceae</taxon>
        <taxon>Gordonibacter</taxon>
    </lineage>
</organism>
<accession>A0A423UKT8</accession>
<name>A0A423UKT8_9ACTN</name>
<evidence type="ECO:0000313" key="3">
    <source>
        <dbReference type="Proteomes" id="UP000285258"/>
    </source>
</evidence>
<reference evidence="2" key="2">
    <citation type="journal article" date="2019" name="Int. J. Syst. Evol. Microbiol.">
        <title>Gordonibacter faecihominis is a later heterotypic synonym of Gordonibacter urolithinfaciens.</title>
        <authorList>
            <person name="Danylec N."/>
            <person name="Stoll D.A."/>
            <person name="Huch M."/>
        </authorList>
    </citation>
    <scope>NUCLEOTIDE SEQUENCE</scope>
    <source>
        <strain evidence="2">DSM 27213</strain>
    </source>
</reference>
<dbReference type="RefSeq" id="WP_096227201.1">
    <property type="nucleotide sequence ID" value="NZ_CP168029.1"/>
</dbReference>
<dbReference type="AlphaFoldDB" id="A0A423UKT8"/>
<evidence type="ECO:0000313" key="1">
    <source>
        <dbReference type="EMBL" id="MSA94444.1"/>
    </source>
</evidence>
<dbReference type="Proteomes" id="UP000462865">
    <property type="component" value="Unassembled WGS sequence"/>
</dbReference>
<evidence type="ECO:0000313" key="4">
    <source>
        <dbReference type="Proteomes" id="UP000462865"/>
    </source>
</evidence>
<proteinExistence type="predicted"/>
<dbReference type="EMBL" id="QIBW01000006">
    <property type="protein sequence ID" value="ROT90204.1"/>
    <property type="molecule type" value="Genomic_DNA"/>
</dbReference>
<comment type="caution">
    <text evidence="2">The sequence shown here is derived from an EMBL/GenBank/DDBJ whole genome shotgun (WGS) entry which is preliminary data.</text>
</comment>
<reference evidence="1 4" key="4">
    <citation type="journal article" date="2019" name="Nat. Med.">
        <title>A library of human gut bacterial isolates paired with longitudinal multiomics data enables mechanistic microbiome research.</title>
        <authorList>
            <person name="Poyet M."/>
            <person name="Groussin M."/>
            <person name="Gibbons S.M."/>
            <person name="Avila-Pacheco J."/>
            <person name="Jiang X."/>
            <person name="Kearney S.M."/>
            <person name="Perrotta A.R."/>
            <person name="Berdy B."/>
            <person name="Zhao S."/>
            <person name="Lieberman T.D."/>
            <person name="Swanson P.K."/>
            <person name="Smith M."/>
            <person name="Roesemann S."/>
            <person name="Alexander J.E."/>
            <person name="Rich S.A."/>
            <person name="Livny J."/>
            <person name="Vlamakis H."/>
            <person name="Clish C."/>
            <person name="Bullock K."/>
            <person name="Deik A."/>
            <person name="Scott J."/>
            <person name="Pierce K.A."/>
            <person name="Xavier R.J."/>
            <person name="Alm E.J."/>
        </authorList>
    </citation>
    <scope>NUCLEOTIDE SEQUENCE [LARGE SCALE GENOMIC DNA]</scope>
    <source>
        <strain evidence="1 4">BIOML-A1</strain>
    </source>
</reference>
<sequence>MEVLVDLHALKHGLTEEEILYAWKNYARKQHRRAPKEDRVVALGFCSDGRLVQMVGVDKWYGVLIYHAMTPPTASVLAEFGLTGR</sequence>
<gene>
    <name evidence="2" type="ORF">DMP12_06595</name>
    <name evidence="1" type="ORF">GKG38_05110</name>
</gene>
<protein>
    <submittedName>
        <fullName evidence="2">Uncharacterized protein</fullName>
    </submittedName>
</protein>
<reference evidence="2" key="3">
    <citation type="journal article" date="2019" name="Microbiol. Resour. Announc.">
        <title>Draft Genome Sequences of Type Strains of Gordonibacter faecihominis, Paraeggerthella hongkongensis, Parvibacter caecicola,Slackia equolifaciens, Slackia faecicanis, and Slackia isoflavoniconvertens.</title>
        <authorList>
            <person name="Danylec N."/>
            <person name="Stoll D.A."/>
            <person name="Dotsch A."/>
            <person name="Huch M."/>
        </authorList>
    </citation>
    <scope>NUCLEOTIDE SEQUENCE</scope>
    <source>
        <strain evidence="2">DSM 27213</strain>
    </source>
</reference>
<evidence type="ECO:0000313" key="2">
    <source>
        <dbReference type="EMBL" id="ROT90204.1"/>
    </source>
</evidence>